<organism evidence="2">
    <name type="scientific">Trypanosoma vivax (strain Y486)</name>
    <dbReference type="NCBI Taxonomy" id="1055687"/>
    <lineage>
        <taxon>Eukaryota</taxon>
        <taxon>Discoba</taxon>
        <taxon>Euglenozoa</taxon>
        <taxon>Kinetoplastea</taxon>
        <taxon>Metakinetoplastina</taxon>
        <taxon>Trypanosomatida</taxon>
        <taxon>Trypanosomatidae</taxon>
        <taxon>Trypanosoma</taxon>
        <taxon>Duttonella</taxon>
    </lineage>
</organism>
<proteinExistence type="predicted"/>
<keyword evidence="1" id="KW-1133">Transmembrane helix</keyword>
<protein>
    <submittedName>
        <fullName evidence="2">Uncharacterized protein</fullName>
    </submittedName>
</protein>
<keyword evidence="1" id="KW-0472">Membrane</keyword>
<evidence type="ECO:0000256" key="1">
    <source>
        <dbReference type="SAM" id="Phobius"/>
    </source>
</evidence>
<dbReference type="AlphaFoldDB" id="G0U3D7"/>
<accession>G0U3D7</accession>
<gene>
    <name evidence="2" type="ORF">TVY486_0906140</name>
</gene>
<keyword evidence="1" id="KW-0812">Transmembrane</keyword>
<sequence>MLGVGTWFIGLGVPVVLTTAFVASRRRLAYQWREELMDLEGSAYPVMSVADMEFLRRVLLPHQTKNADGRMAVKDNIGLRVDGEFLTTEECQVLLDEVKRLVPLLGQPVDTRKASVVQSQAKAEGVDISFYSDVSIISDHAEDIQLMKAPWGTGDRIKYEHIPASLRYLVSKVQRQFMGVGRLRHVYVEYSPSGKFYHEPRATKAFDGHDYVIVPLRRDKRATVVTYSPLLRSRFSFAREVLESSWTSRDIDAFVPSGGVIRTYGPARYEWGWGIRPGEVWFGNSHNLLRAVEKTSASSFGLSYLMGGFRKLFSTTSVVENANHEAALVVLHFDGPRSKNKKRSLLLHPECLIFGKPPTPKTYEQWVDEKPTEELVRFEGVFRFLLRNYIEMLNVS</sequence>
<dbReference type="OMA" id="MKAPWGS"/>
<dbReference type="EMBL" id="HE573025">
    <property type="protein sequence ID" value="CCC50793.1"/>
    <property type="molecule type" value="Genomic_DNA"/>
</dbReference>
<dbReference type="VEuPathDB" id="TriTrypDB:TvY486_0906140"/>
<feature type="transmembrane region" description="Helical" evidence="1">
    <location>
        <begin position="6"/>
        <end position="23"/>
    </location>
</feature>
<reference evidence="2" key="1">
    <citation type="journal article" date="2012" name="Proc. Natl. Acad. Sci. U.S.A.">
        <title>Antigenic diversity is generated by distinct evolutionary mechanisms in African trypanosome species.</title>
        <authorList>
            <person name="Jackson A.P."/>
            <person name="Berry A."/>
            <person name="Aslett M."/>
            <person name="Allison H.C."/>
            <person name="Burton P."/>
            <person name="Vavrova-Anderson J."/>
            <person name="Brown R."/>
            <person name="Browne H."/>
            <person name="Corton N."/>
            <person name="Hauser H."/>
            <person name="Gamble J."/>
            <person name="Gilderthorp R."/>
            <person name="Marcello L."/>
            <person name="McQuillan J."/>
            <person name="Otto T.D."/>
            <person name="Quail M.A."/>
            <person name="Sanders M.J."/>
            <person name="van Tonder A."/>
            <person name="Ginger M.L."/>
            <person name="Field M.C."/>
            <person name="Barry J.D."/>
            <person name="Hertz-Fowler C."/>
            <person name="Berriman M."/>
        </authorList>
    </citation>
    <scope>NUCLEOTIDE SEQUENCE</scope>
    <source>
        <strain evidence="2">Y486</strain>
    </source>
</reference>
<name>G0U3D7_TRYVY</name>
<evidence type="ECO:0000313" key="2">
    <source>
        <dbReference type="EMBL" id="CCC50793.1"/>
    </source>
</evidence>